<dbReference type="RefSeq" id="WP_035937049.1">
    <property type="nucleotide sequence ID" value="NZ_CADFFX010000030.1"/>
</dbReference>
<dbReference type="GO" id="GO:0016853">
    <property type="term" value="F:isomerase activity"/>
    <property type="evidence" value="ECO:0007669"/>
    <property type="project" value="UniProtKB-KW"/>
</dbReference>
<dbReference type="STRING" id="60547.GCA_000751215_05107"/>
<dbReference type="InterPro" id="IPR032710">
    <property type="entry name" value="NTF2-like_dom_sf"/>
</dbReference>
<dbReference type="AlphaFoldDB" id="A0A069PHY9"/>
<keyword evidence="3" id="KW-1185">Reference proteome</keyword>
<comment type="caution">
    <text evidence="2">The sequence shown here is derived from an EMBL/GenBank/DDBJ whole genome shotgun (WGS) entry which is preliminary data.</text>
</comment>
<dbReference type="PANTHER" id="PTHR41252">
    <property type="entry name" value="BLR2505 PROTEIN"/>
    <property type="match status" value="1"/>
</dbReference>
<protein>
    <submittedName>
        <fullName evidence="2">Ketosteroid isomerase</fullName>
    </submittedName>
</protein>
<dbReference type="EMBL" id="JFHC01000057">
    <property type="protein sequence ID" value="KDR39514.1"/>
    <property type="molecule type" value="Genomic_DNA"/>
</dbReference>
<evidence type="ECO:0000259" key="1">
    <source>
        <dbReference type="Pfam" id="PF12680"/>
    </source>
</evidence>
<proteinExistence type="predicted"/>
<dbReference type="SUPFAM" id="SSF54427">
    <property type="entry name" value="NTF2-like"/>
    <property type="match status" value="1"/>
</dbReference>
<organism evidence="2 3">
    <name type="scientific">Caballeronia glathei</name>
    <dbReference type="NCBI Taxonomy" id="60547"/>
    <lineage>
        <taxon>Bacteria</taxon>
        <taxon>Pseudomonadati</taxon>
        <taxon>Pseudomonadota</taxon>
        <taxon>Betaproteobacteria</taxon>
        <taxon>Burkholderiales</taxon>
        <taxon>Burkholderiaceae</taxon>
        <taxon>Caballeronia</taxon>
    </lineage>
</organism>
<gene>
    <name evidence="2" type="ORF">BG61_31505</name>
</gene>
<feature type="domain" description="SnoaL-like" evidence="1">
    <location>
        <begin position="10"/>
        <end position="116"/>
    </location>
</feature>
<accession>A0A069PHY9</accession>
<dbReference type="Gene3D" id="3.10.450.50">
    <property type="match status" value="1"/>
</dbReference>
<name>A0A069PHY9_9BURK</name>
<evidence type="ECO:0000313" key="3">
    <source>
        <dbReference type="Proteomes" id="UP000027466"/>
    </source>
</evidence>
<dbReference type="InterPro" id="IPR037401">
    <property type="entry name" value="SnoaL-like"/>
</dbReference>
<dbReference type="PANTHER" id="PTHR41252:SF1">
    <property type="entry name" value="BLR2505 PROTEIN"/>
    <property type="match status" value="1"/>
</dbReference>
<reference evidence="2 3" key="1">
    <citation type="submission" date="2014-03" db="EMBL/GenBank/DDBJ databases">
        <title>Draft Genome Sequences of Four Burkholderia Strains.</title>
        <authorList>
            <person name="Liu X.Y."/>
            <person name="Li C.X."/>
            <person name="Xu J.H."/>
        </authorList>
    </citation>
    <scope>NUCLEOTIDE SEQUENCE [LARGE SCALE GENOMIC DNA]</scope>
    <source>
        <strain evidence="2 3">DSM 50014</strain>
    </source>
</reference>
<sequence length="127" mass="14228">MSTQLGILQGAYEAFGRGDIDAVMNCIAEEVDWRVVGPASVPFGGARKSRKEVAEYFRLLSESDDVTEHEVREVIDAGDHFVVLGYVKATVRATGKPFETEWVHIITMKDGQVTRWLEFFDTAAREC</sequence>
<dbReference type="Proteomes" id="UP000027466">
    <property type="component" value="Unassembled WGS sequence"/>
</dbReference>
<keyword evidence="2" id="KW-0413">Isomerase</keyword>
<dbReference type="Pfam" id="PF12680">
    <property type="entry name" value="SnoaL_2"/>
    <property type="match status" value="1"/>
</dbReference>
<evidence type="ECO:0000313" key="2">
    <source>
        <dbReference type="EMBL" id="KDR39514.1"/>
    </source>
</evidence>